<proteinExistence type="predicted"/>
<sequence>MSSTFTDRAIPGTFKDPTENEGDGRLATRTREEIYSDPTQLGSISRETMEPEIQISAEYSYAAIVTQPQLFRKDTVKKKKRGKSCIATDTPIKQAFAERACEKQAQKP</sequence>
<keyword evidence="3" id="KW-1185">Reference proteome</keyword>
<gene>
    <name evidence="2" type="ORF">PR048_005987</name>
</gene>
<organism evidence="2 3">
    <name type="scientific">Dryococelus australis</name>
    <dbReference type="NCBI Taxonomy" id="614101"/>
    <lineage>
        <taxon>Eukaryota</taxon>
        <taxon>Metazoa</taxon>
        <taxon>Ecdysozoa</taxon>
        <taxon>Arthropoda</taxon>
        <taxon>Hexapoda</taxon>
        <taxon>Insecta</taxon>
        <taxon>Pterygota</taxon>
        <taxon>Neoptera</taxon>
        <taxon>Polyneoptera</taxon>
        <taxon>Phasmatodea</taxon>
        <taxon>Verophasmatodea</taxon>
        <taxon>Anareolatae</taxon>
        <taxon>Phasmatidae</taxon>
        <taxon>Eurycanthinae</taxon>
        <taxon>Dryococelus</taxon>
    </lineage>
</organism>
<evidence type="ECO:0000256" key="1">
    <source>
        <dbReference type="SAM" id="MobiDB-lite"/>
    </source>
</evidence>
<name>A0ABQ9I9S2_9NEOP</name>
<protein>
    <submittedName>
        <fullName evidence="2">Uncharacterized protein</fullName>
    </submittedName>
</protein>
<feature type="compositionally biased region" description="Basic and acidic residues" evidence="1">
    <location>
        <begin position="16"/>
        <end position="30"/>
    </location>
</feature>
<evidence type="ECO:0000313" key="2">
    <source>
        <dbReference type="EMBL" id="KAJ8893396.1"/>
    </source>
</evidence>
<evidence type="ECO:0000313" key="3">
    <source>
        <dbReference type="Proteomes" id="UP001159363"/>
    </source>
</evidence>
<dbReference type="EMBL" id="JARBHB010000002">
    <property type="protein sequence ID" value="KAJ8893396.1"/>
    <property type="molecule type" value="Genomic_DNA"/>
</dbReference>
<dbReference type="Proteomes" id="UP001159363">
    <property type="component" value="Chromosome 2"/>
</dbReference>
<reference evidence="2 3" key="1">
    <citation type="submission" date="2023-02" db="EMBL/GenBank/DDBJ databases">
        <title>LHISI_Scaffold_Assembly.</title>
        <authorList>
            <person name="Stuart O.P."/>
            <person name="Cleave R."/>
            <person name="Magrath M.J.L."/>
            <person name="Mikheyev A.S."/>
        </authorList>
    </citation>
    <scope>NUCLEOTIDE SEQUENCE [LARGE SCALE GENOMIC DNA]</scope>
    <source>
        <strain evidence="2">Daus_M_001</strain>
        <tissue evidence="2">Leg muscle</tissue>
    </source>
</reference>
<comment type="caution">
    <text evidence="2">The sequence shown here is derived from an EMBL/GenBank/DDBJ whole genome shotgun (WGS) entry which is preliminary data.</text>
</comment>
<accession>A0ABQ9I9S2</accession>
<feature type="region of interest" description="Disordered" evidence="1">
    <location>
        <begin position="1"/>
        <end position="30"/>
    </location>
</feature>